<feature type="domain" description="Glycosyltransferase 2-like" evidence="6">
    <location>
        <begin position="7"/>
        <end position="115"/>
    </location>
</feature>
<gene>
    <name evidence="7" type="primary">rfbQ</name>
    <name evidence="7" type="ORF">HLPCO_002877</name>
</gene>
<keyword evidence="4 7" id="KW-0808">Transferase</keyword>
<dbReference type="EMBL" id="AFNU02000017">
    <property type="protein sequence ID" value="ERJ11056.1"/>
    <property type="molecule type" value="Genomic_DNA"/>
</dbReference>
<comment type="similarity">
    <text evidence="2">Belongs to the glycosyltransferase 2 family.</text>
</comment>
<comment type="caution">
    <text evidence="7">The sequence shown here is derived from an EMBL/GenBank/DDBJ whole genome shotgun (WGS) entry which is preliminary data.</text>
</comment>
<accession>U2E854</accession>
<proteinExistence type="inferred from homology"/>
<dbReference type="Proteomes" id="UP000005707">
    <property type="component" value="Unassembled WGS sequence"/>
</dbReference>
<dbReference type="SUPFAM" id="SSF53448">
    <property type="entry name" value="Nucleotide-diphospho-sugar transferases"/>
    <property type="match status" value="1"/>
</dbReference>
<dbReference type="Pfam" id="PF00535">
    <property type="entry name" value="Glycos_transf_2"/>
    <property type="match status" value="1"/>
</dbReference>
<comment type="pathway">
    <text evidence="1">Cell wall biogenesis; cell wall polysaccharide biosynthesis.</text>
</comment>
<name>U2E854_9MOLU</name>
<keyword evidence="5" id="KW-0812">Transmembrane</keyword>
<evidence type="ECO:0000256" key="3">
    <source>
        <dbReference type="ARBA" id="ARBA00022676"/>
    </source>
</evidence>
<evidence type="ECO:0000256" key="4">
    <source>
        <dbReference type="ARBA" id="ARBA00022679"/>
    </source>
</evidence>
<dbReference type="AlphaFoldDB" id="U2E854"/>
<organism evidence="7 8">
    <name type="scientific">Haloplasma contractile SSD-17B</name>
    <dbReference type="NCBI Taxonomy" id="1033810"/>
    <lineage>
        <taxon>Bacteria</taxon>
        <taxon>Bacillati</taxon>
        <taxon>Mycoplasmatota</taxon>
        <taxon>Mollicutes</taxon>
        <taxon>Haloplasmatales</taxon>
        <taxon>Haloplasmataceae</taxon>
        <taxon>Haloplasma</taxon>
    </lineage>
</organism>
<dbReference type="STRING" id="1033810.HLPCO_002877"/>
<feature type="transmembrane region" description="Helical" evidence="5">
    <location>
        <begin position="235"/>
        <end position="253"/>
    </location>
</feature>
<dbReference type="InParanoid" id="U2E854"/>
<reference evidence="7 8" key="1">
    <citation type="journal article" date="2011" name="J. Bacteriol.">
        <title>Genome sequence of Haloplasma contractile, an unusual contractile bacterium from a deep-sea anoxic brine lake.</title>
        <authorList>
            <person name="Antunes A."/>
            <person name="Alam I."/>
            <person name="El Dorry H."/>
            <person name="Siam R."/>
            <person name="Robertson A."/>
            <person name="Bajic V.B."/>
            <person name="Stingl U."/>
        </authorList>
    </citation>
    <scope>NUCLEOTIDE SEQUENCE [LARGE SCALE GENOMIC DNA]</scope>
    <source>
        <strain evidence="7 8">SSD-17B</strain>
    </source>
</reference>
<dbReference type="PANTHER" id="PTHR43179:SF12">
    <property type="entry name" value="GALACTOFURANOSYLTRANSFERASE GLFT2"/>
    <property type="match status" value="1"/>
</dbReference>
<evidence type="ECO:0000259" key="6">
    <source>
        <dbReference type="Pfam" id="PF00535"/>
    </source>
</evidence>
<dbReference type="GO" id="GO:0016757">
    <property type="term" value="F:glycosyltransferase activity"/>
    <property type="evidence" value="ECO:0007669"/>
    <property type="project" value="UniProtKB-KW"/>
</dbReference>
<keyword evidence="5" id="KW-0472">Membrane</keyword>
<evidence type="ECO:0000256" key="2">
    <source>
        <dbReference type="ARBA" id="ARBA00006739"/>
    </source>
</evidence>
<keyword evidence="3" id="KW-0328">Glycosyltransferase</keyword>
<sequence>MKILATIITYNPEYDLLNYNLLKLIKQVDEILIVNNGDTLTRDKINNMSKLTIIENEINKGIACALNTALQYAVENQYIYLLSMDQDSIIPDYFVINLMKYFDLYENVGVVGPNIIEKELGENKSNNVNETSEVTHVITSGSLNDVQALVKSGGFDEKLFIDMVDLDMSYKVIDSGYKIIQTSEVELEHRIGEPEIRVHLFKKHFIRNHSPFRKYFFVRNRLYLAFKYRSRGLKFVFGHLIGIVYYTYITMMFETNKIFKLKMILLGVFDFLRGNYDNRIMK</sequence>
<dbReference type="OrthoDB" id="9771846at2"/>
<evidence type="ECO:0000256" key="1">
    <source>
        <dbReference type="ARBA" id="ARBA00004776"/>
    </source>
</evidence>
<keyword evidence="5" id="KW-1133">Transmembrane helix</keyword>
<dbReference type="eggNOG" id="COG1216">
    <property type="taxonomic scope" value="Bacteria"/>
</dbReference>
<protein>
    <submittedName>
        <fullName evidence="7">Rhamnosyl transferase I protein</fullName>
    </submittedName>
</protein>
<reference evidence="7 8" key="2">
    <citation type="journal article" date="2013" name="PLoS ONE">
        <title>INDIGO - INtegrated Data Warehouse of MIcrobial GenOmes with Examples from the Red Sea Extremophiles.</title>
        <authorList>
            <person name="Alam I."/>
            <person name="Antunes A."/>
            <person name="Kamau A.A."/>
            <person name="Ba Alawi W."/>
            <person name="Kalkatawi M."/>
            <person name="Stingl U."/>
            <person name="Bajic V.B."/>
        </authorList>
    </citation>
    <scope>NUCLEOTIDE SEQUENCE [LARGE SCALE GENOMIC DNA]</scope>
    <source>
        <strain evidence="7 8">SSD-17B</strain>
    </source>
</reference>
<dbReference type="InterPro" id="IPR029044">
    <property type="entry name" value="Nucleotide-diphossugar_trans"/>
</dbReference>
<evidence type="ECO:0000256" key="5">
    <source>
        <dbReference type="SAM" id="Phobius"/>
    </source>
</evidence>
<dbReference type="Gene3D" id="3.90.550.10">
    <property type="entry name" value="Spore Coat Polysaccharide Biosynthesis Protein SpsA, Chain A"/>
    <property type="match status" value="1"/>
</dbReference>
<evidence type="ECO:0000313" key="8">
    <source>
        <dbReference type="Proteomes" id="UP000005707"/>
    </source>
</evidence>
<keyword evidence="8" id="KW-1185">Reference proteome</keyword>
<dbReference type="RefSeq" id="WP_008824745.1">
    <property type="nucleotide sequence ID" value="NZ_AFNU02000017.1"/>
</dbReference>
<evidence type="ECO:0000313" key="7">
    <source>
        <dbReference type="EMBL" id="ERJ11056.1"/>
    </source>
</evidence>
<dbReference type="InterPro" id="IPR001173">
    <property type="entry name" value="Glyco_trans_2-like"/>
</dbReference>
<dbReference type="PANTHER" id="PTHR43179">
    <property type="entry name" value="RHAMNOSYLTRANSFERASE WBBL"/>
    <property type="match status" value="1"/>
</dbReference>